<dbReference type="Proteomes" id="UP001054821">
    <property type="component" value="Chromosome 1"/>
</dbReference>
<sequence length="129" mass="14568">MAIGKAKHRNLVSTTVDKAEHRNPVSMSLDKAEHRNPLSMAVDKAEHRNHVITSVDKAEHRNLLQMGWAAVKSELMRLTPVPEFKDQGSRMLRKDSEALGNTLVTFTNKNNNSLQINSWLGMRSLWHGS</sequence>
<accession>A0AAD4ZRW4</accession>
<evidence type="ECO:0000313" key="1">
    <source>
        <dbReference type="EMBL" id="KAI5353125.1"/>
    </source>
</evidence>
<dbReference type="AlphaFoldDB" id="A0AAD4ZRW4"/>
<keyword evidence="2" id="KW-1185">Reference proteome</keyword>
<comment type="caution">
    <text evidence="1">The sequence shown here is derived from an EMBL/GenBank/DDBJ whole genome shotgun (WGS) entry which is preliminary data.</text>
</comment>
<evidence type="ECO:0000313" key="2">
    <source>
        <dbReference type="Proteomes" id="UP001054821"/>
    </source>
</evidence>
<proteinExistence type="predicted"/>
<name>A0AAD4ZRW4_PRUDU</name>
<protein>
    <submittedName>
        <fullName evidence="1">Uncharacterized protein</fullName>
    </submittedName>
</protein>
<reference evidence="1 2" key="1">
    <citation type="journal article" date="2022" name="G3 (Bethesda)">
        <title>Whole-genome sequence and methylome profiling of the almond [Prunus dulcis (Mill.) D.A. Webb] cultivar 'Nonpareil'.</title>
        <authorList>
            <person name="D'Amico-Willman K.M."/>
            <person name="Ouma W.Z."/>
            <person name="Meulia T."/>
            <person name="Sideli G.M."/>
            <person name="Gradziel T.M."/>
            <person name="Fresnedo-Ramirez J."/>
        </authorList>
    </citation>
    <scope>NUCLEOTIDE SEQUENCE [LARGE SCALE GENOMIC DNA]</scope>
    <source>
        <strain evidence="1">Clone GOH B32 T37-40</strain>
    </source>
</reference>
<organism evidence="1 2">
    <name type="scientific">Prunus dulcis</name>
    <name type="common">Almond</name>
    <name type="synonym">Amygdalus dulcis</name>
    <dbReference type="NCBI Taxonomy" id="3755"/>
    <lineage>
        <taxon>Eukaryota</taxon>
        <taxon>Viridiplantae</taxon>
        <taxon>Streptophyta</taxon>
        <taxon>Embryophyta</taxon>
        <taxon>Tracheophyta</taxon>
        <taxon>Spermatophyta</taxon>
        <taxon>Magnoliopsida</taxon>
        <taxon>eudicotyledons</taxon>
        <taxon>Gunneridae</taxon>
        <taxon>Pentapetalae</taxon>
        <taxon>rosids</taxon>
        <taxon>fabids</taxon>
        <taxon>Rosales</taxon>
        <taxon>Rosaceae</taxon>
        <taxon>Amygdaloideae</taxon>
        <taxon>Amygdaleae</taxon>
        <taxon>Prunus</taxon>
    </lineage>
</organism>
<gene>
    <name evidence="1" type="ORF">L3X38_006018</name>
</gene>
<dbReference type="EMBL" id="JAJFAZ020000001">
    <property type="protein sequence ID" value="KAI5353125.1"/>
    <property type="molecule type" value="Genomic_DNA"/>
</dbReference>